<comment type="pathway">
    <text evidence="1">Cofactor biosynthesis; adenosylcobalamin biosynthesis.</text>
</comment>
<name>W4M932_9BACT</name>
<keyword evidence="3" id="KW-0489">Methyltransferase</keyword>
<evidence type="ECO:0000256" key="3">
    <source>
        <dbReference type="ARBA" id="ARBA00022603"/>
    </source>
</evidence>
<evidence type="ECO:0000256" key="2">
    <source>
        <dbReference type="ARBA" id="ARBA00022573"/>
    </source>
</evidence>
<keyword evidence="5" id="KW-0949">S-adenosyl-L-methionine</keyword>
<dbReference type="InterPro" id="IPR000878">
    <property type="entry name" value="4pyrrol_Mease"/>
</dbReference>
<dbReference type="InterPro" id="IPR006363">
    <property type="entry name" value="Cbl_synth_CobJ/CibH_dom"/>
</dbReference>
<dbReference type="InterPro" id="IPR051810">
    <property type="entry name" value="Precorrin_MeTrfase"/>
</dbReference>
<evidence type="ECO:0000313" key="7">
    <source>
        <dbReference type="EMBL" id="ETX06700.1"/>
    </source>
</evidence>
<dbReference type="PATRIC" id="fig|1429439.4.peg.2651"/>
<protein>
    <recommendedName>
        <fullName evidence="6">Tetrapyrrole methylase domain-containing protein</fullName>
    </recommendedName>
</protein>
<dbReference type="UniPathway" id="UPA00148"/>
<organism evidence="7 8">
    <name type="scientific">Candidatus Entotheonella gemina</name>
    <dbReference type="NCBI Taxonomy" id="1429439"/>
    <lineage>
        <taxon>Bacteria</taxon>
        <taxon>Pseudomonadati</taxon>
        <taxon>Nitrospinota/Tectimicrobiota group</taxon>
        <taxon>Candidatus Tectimicrobiota</taxon>
        <taxon>Candidatus Entotheonellia</taxon>
        <taxon>Candidatus Entotheonellales</taxon>
        <taxon>Candidatus Entotheonellaceae</taxon>
        <taxon>Candidatus Entotheonella</taxon>
    </lineage>
</organism>
<feature type="domain" description="Tetrapyrrole methylase" evidence="6">
    <location>
        <begin position="7"/>
        <end position="215"/>
    </location>
</feature>
<dbReference type="NCBIfam" id="TIGR01466">
    <property type="entry name" value="cobJ_cbiH"/>
    <property type="match status" value="1"/>
</dbReference>
<evidence type="ECO:0000256" key="4">
    <source>
        <dbReference type="ARBA" id="ARBA00022679"/>
    </source>
</evidence>
<dbReference type="InterPro" id="IPR014776">
    <property type="entry name" value="4pyrrole_Mease_sub2"/>
</dbReference>
<dbReference type="InterPro" id="IPR014777">
    <property type="entry name" value="4pyrrole_Mease_sub1"/>
</dbReference>
<dbReference type="InterPro" id="IPR035996">
    <property type="entry name" value="4pyrrol_Methylase_sf"/>
</dbReference>
<dbReference type="EMBL" id="AZHX01000627">
    <property type="protein sequence ID" value="ETX06700.1"/>
    <property type="molecule type" value="Genomic_DNA"/>
</dbReference>
<dbReference type="GO" id="GO:0009236">
    <property type="term" value="P:cobalamin biosynthetic process"/>
    <property type="evidence" value="ECO:0007669"/>
    <property type="project" value="UniProtKB-UniPathway"/>
</dbReference>
<dbReference type="PANTHER" id="PTHR47036:SF1">
    <property type="entry name" value="COBALT-FACTOR III C(17)-METHYLTRANSFERASE-RELATED"/>
    <property type="match status" value="1"/>
</dbReference>
<dbReference type="AlphaFoldDB" id="W4M932"/>
<dbReference type="Gene3D" id="3.30.950.10">
    <property type="entry name" value="Methyltransferase, Cobalt-precorrin-4 Transmethylase, Domain 2"/>
    <property type="match status" value="1"/>
</dbReference>
<dbReference type="GO" id="GO:0008168">
    <property type="term" value="F:methyltransferase activity"/>
    <property type="evidence" value="ECO:0007669"/>
    <property type="project" value="UniProtKB-KW"/>
</dbReference>
<dbReference type="PANTHER" id="PTHR47036">
    <property type="entry name" value="COBALT-FACTOR III C(17)-METHYLTRANSFERASE-RELATED"/>
    <property type="match status" value="1"/>
</dbReference>
<dbReference type="HOGENOM" id="CLU_047948_2_0_7"/>
<comment type="caution">
    <text evidence="7">The sequence shown here is derived from an EMBL/GenBank/DDBJ whole genome shotgun (WGS) entry which is preliminary data.</text>
</comment>
<accession>W4M932</accession>
<dbReference type="Gene3D" id="3.40.1010.10">
    <property type="entry name" value="Cobalt-precorrin-4 Transmethylase, Domain 1"/>
    <property type="match status" value="1"/>
</dbReference>
<gene>
    <name evidence="7" type="ORF">ETSY2_15590</name>
</gene>
<proteinExistence type="predicted"/>
<dbReference type="Proteomes" id="UP000019140">
    <property type="component" value="Unassembled WGS sequence"/>
</dbReference>
<evidence type="ECO:0000259" key="6">
    <source>
        <dbReference type="Pfam" id="PF00590"/>
    </source>
</evidence>
<dbReference type="SUPFAM" id="SSF53790">
    <property type="entry name" value="Tetrapyrrole methylase"/>
    <property type="match status" value="1"/>
</dbReference>
<keyword evidence="4" id="KW-0808">Transferase</keyword>
<reference evidence="7 8" key="1">
    <citation type="journal article" date="2014" name="Nature">
        <title>An environmental bacterial taxon with a large and distinct metabolic repertoire.</title>
        <authorList>
            <person name="Wilson M.C."/>
            <person name="Mori T."/>
            <person name="Ruckert C."/>
            <person name="Uria A.R."/>
            <person name="Helf M.J."/>
            <person name="Takada K."/>
            <person name="Gernert C."/>
            <person name="Steffens U.A."/>
            <person name="Heycke N."/>
            <person name="Schmitt S."/>
            <person name="Rinke C."/>
            <person name="Helfrich E.J."/>
            <person name="Brachmann A.O."/>
            <person name="Gurgui C."/>
            <person name="Wakimoto T."/>
            <person name="Kracht M."/>
            <person name="Crusemann M."/>
            <person name="Hentschel U."/>
            <person name="Abe I."/>
            <person name="Matsunaga S."/>
            <person name="Kalinowski J."/>
            <person name="Takeyama H."/>
            <person name="Piel J."/>
        </authorList>
    </citation>
    <scope>NUCLEOTIDE SEQUENCE [LARGE SCALE GENOMIC DNA]</scope>
    <source>
        <strain evidence="8">TSY2</strain>
    </source>
</reference>
<keyword evidence="8" id="KW-1185">Reference proteome</keyword>
<evidence type="ECO:0000256" key="1">
    <source>
        <dbReference type="ARBA" id="ARBA00004953"/>
    </source>
</evidence>
<evidence type="ECO:0000313" key="8">
    <source>
        <dbReference type="Proteomes" id="UP000019140"/>
    </source>
</evidence>
<keyword evidence="2" id="KW-0169">Cobalamin biosynthesis</keyword>
<dbReference type="CDD" id="cd11646">
    <property type="entry name" value="Precorrin_3B_C17_MT"/>
    <property type="match status" value="1"/>
</dbReference>
<sequence length="253" mass="27314">MSTAGSLYVIGLGPGDPKMLTEQAKIALRQSQVVIGYQGYFASVQDIVQEKECIALPLTQETQRAQVAVDRALQGEAVCVISSGDAGIYGMASLVLEVLEQRTANVPCPEVAVVPGVSAVNACASLLGAPIGHDFAVISLSDLLTPWELIEKRLKAAAEADFITVLLNPKSIRRHWQYGRAQEILAEHRAPETPVGLVRNAYRSDQSVTTTTIAHMTEPMVDMLTTVIVGNSQTRCWQSRMVTPRGYPVAETP</sequence>
<dbReference type="GO" id="GO:0032259">
    <property type="term" value="P:methylation"/>
    <property type="evidence" value="ECO:0007669"/>
    <property type="project" value="UniProtKB-KW"/>
</dbReference>
<dbReference type="Pfam" id="PF00590">
    <property type="entry name" value="TP_methylase"/>
    <property type="match status" value="1"/>
</dbReference>
<evidence type="ECO:0000256" key="5">
    <source>
        <dbReference type="ARBA" id="ARBA00022691"/>
    </source>
</evidence>